<dbReference type="EMBL" id="DYWO01000063">
    <property type="protein sequence ID" value="HJF48578.1"/>
    <property type="molecule type" value="Genomic_DNA"/>
</dbReference>
<reference evidence="2" key="2">
    <citation type="submission" date="2021-09" db="EMBL/GenBank/DDBJ databases">
        <authorList>
            <person name="Gilroy R."/>
        </authorList>
    </citation>
    <scope>NUCLEOTIDE SEQUENCE</scope>
    <source>
        <strain evidence="2">1647</strain>
    </source>
</reference>
<gene>
    <name evidence="2" type="ORF">K8W24_02090</name>
</gene>
<accession>A0A921KPK4</accession>
<feature type="signal peptide" evidence="1">
    <location>
        <begin position="1"/>
        <end position="26"/>
    </location>
</feature>
<evidence type="ECO:0000256" key="1">
    <source>
        <dbReference type="SAM" id="SignalP"/>
    </source>
</evidence>
<keyword evidence="1" id="KW-0732">Signal</keyword>
<comment type="caution">
    <text evidence="2">The sequence shown here is derived from an EMBL/GenBank/DDBJ whole genome shotgun (WGS) entry which is preliminary data.</text>
</comment>
<reference evidence="2" key="1">
    <citation type="journal article" date="2021" name="PeerJ">
        <title>Extensive microbial diversity within the chicken gut microbiome revealed by metagenomics and culture.</title>
        <authorList>
            <person name="Gilroy R."/>
            <person name="Ravi A."/>
            <person name="Getino M."/>
            <person name="Pursley I."/>
            <person name="Horton D.L."/>
            <person name="Alikhan N.F."/>
            <person name="Baker D."/>
            <person name="Gharbi K."/>
            <person name="Hall N."/>
            <person name="Watson M."/>
            <person name="Adriaenssens E.M."/>
            <person name="Foster-Nyarko E."/>
            <person name="Jarju S."/>
            <person name="Secka A."/>
            <person name="Antonio M."/>
            <person name="Oren A."/>
            <person name="Chaudhuri R.R."/>
            <person name="La Ragione R."/>
            <person name="Hildebrand F."/>
            <person name="Pallen M.J."/>
        </authorList>
    </citation>
    <scope>NUCLEOTIDE SEQUENCE</scope>
    <source>
        <strain evidence="2">1647</strain>
    </source>
</reference>
<dbReference type="AlphaFoldDB" id="A0A921KPK4"/>
<dbReference type="PROSITE" id="PS51257">
    <property type="entry name" value="PROKAR_LIPOPROTEIN"/>
    <property type="match status" value="1"/>
</dbReference>
<proteinExistence type="predicted"/>
<organism evidence="2 3">
    <name type="scientific">Brachybacterium paraconglomeratum</name>
    <dbReference type="NCBI Taxonomy" id="173362"/>
    <lineage>
        <taxon>Bacteria</taxon>
        <taxon>Bacillati</taxon>
        <taxon>Actinomycetota</taxon>
        <taxon>Actinomycetes</taxon>
        <taxon>Micrococcales</taxon>
        <taxon>Dermabacteraceae</taxon>
        <taxon>Brachybacterium</taxon>
    </lineage>
</organism>
<evidence type="ECO:0008006" key="4">
    <source>
        <dbReference type="Google" id="ProtNLM"/>
    </source>
</evidence>
<feature type="chain" id="PRO_5038788641" description="DUF4853 domain-containing protein" evidence="1">
    <location>
        <begin position="27"/>
        <end position="173"/>
    </location>
</feature>
<evidence type="ECO:0000313" key="3">
    <source>
        <dbReference type="Proteomes" id="UP000775129"/>
    </source>
</evidence>
<name>A0A921KPK4_9MICO</name>
<protein>
    <recommendedName>
        <fullName evidence="4">DUF4853 domain-containing protein</fullName>
    </recommendedName>
</protein>
<evidence type="ECO:0000313" key="2">
    <source>
        <dbReference type="EMBL" id="HJF48578.1"/>
    </source>
</evidence>
<sequence>MSEQHMRRSRLGVVAAPRRAATLALATVLLAGCGSGAPLPPPEAVATYEAVAEDLLSATTSVRAMNWERRGQEILEPGAEDCRYQAGVWQADGNLYPVPGQGMDWDPWREALDPVLEEHGFSSLGRERRSGAVTWLEADGEHGARVRLTAQGELRITDIRVDAEPCEDSALGL</sequence>
<dbReference type="Proteomes" id="UP000775129">
    <property type="component" value="Unassembled WGS sequence"/>
</dbReference>